<dbReference type="OrthoDB" id="8481721at2"/>
<protein>
    <submittedName>
        <fullName evidence="3">Amino acid ABC transporter periplasmic protein</fullName>
    </submittedName>
</protein>
<keyword evidence="2" id="KW-0732">Signal</keyword>
<feature type="chain" id="PRO_5013254075" evidence="2">
    <location>
        <begin position="23"/>
        <end position="261"/>
    </location>
</feature>
<evidence type="ECO:0000256" key="1">
    <source>
        <dbReference type="ARBA" id="ARBA00010333"/>
    </source>
</evidence>
<dbReference type="Gene3D" id="3.40.190.10">
    <property type="entry name" value="Periplasmic binding protein-like II"/>
    <property type="match status" value="2"/>
</dbReference>
<feature type="signal peptide" evidence="2">
    <location>
        <begin position="1"/>
        <end position="22"/>
    </location>
</feature>
<dbReference type="SUPFAM" id="SSF53850">
    <property type="entry name" value="Periplasmic binding protein-like II"/>
    <property type="match status" value="1"/>
</dbReference>
<dbReference type="PANTHER" id="PTHR35936">
    <property type="entry name" value="MEMBRANE-BOUND LYTIC MUREIN TRANSGLYCOSYLASE F"/>
    <property type="match status" value="1"/>
</dbReference>
<comment type="similarity">
    <text evidence="1">Belongs to the bacterial solute-binding protein 3 family.</text>
</comment>
<dbReference type="EMBL" id="CP021425">
    <property type="protein sequence ID" value="ARU59055.1"/>
    <property type="molecule type" value="Genomic_DNA"/>
</dbReference>
<organism evidence="3 4">
    <name type="scientific">Oleiphilus messinensis</name>
    <dbReference type="NCBI Taxonomy" id="141451"/>
    <lineage>
        <taxon>Bacteria</taxon>
        <taxon>Pseudomonadati</taxon>
        <taxon>Pseudomonadota</taxon>
        <taxon>Gammaproteobacteria</taxon>
        <taxon>Oceanospirillales</taxon>
        <taxon>Oleiphilaceae</taxon>
        <taxon>Oleiphilus</taxon>
    </lineage>
</organism>
<evidence type="ECO:0000313" key="4">
    <source>
        <dbReference type="Proteomes" id="UP000196027"/>
    </source>
</evidence>
<sequence>MKVKSYFSFAWLFLALATSVQADDHVRYSITEISWEPYWIIQNGVASGILHDVILELDARIEAEFIPVKPFLPVKRADLEFQAGLIQLDCCLNPDWRPSPANQAVTLWSDTVLTVNEILIFPKGKRFPYQTLHDLKDKKIATILGYGYVGAEYFTRSDSKDNVSQIQKIAFQRAHAGIIDVNEFNYMVRTHEVVRDVRPLIEIGPIINRSDLRVRIHQSRPELLGTVNVALRKIREEGVIDRIIARYTDEFIRTEPVSRLP</sequence>
<dbReference type="KEGG" id="ome:OLMES_5071"/>
<evidence type="ECO:0000256" key="2">
    <source>
        <dbReference type="SAM" id="SignalP"/>
    </source>
</evidence>
<dbReference type="Proteomes" id="UP000196027">
    <property type="component" value="Chromosome"/>
</dbReference>
<evidence type="ECO:0000313" key="3">
    <source>
        <dbReference type="EMBL" id="ARU59055.1"/>
    </source>
</evidence>
<dbReference type="RefSeq" id="WP_087463768.1">
    <property type="nucleotide sequence ID" value="NZ_CP021425.1"/>
</dbReference>
<dbReference type="AlphaFoldDB" id="A0A1Y0IHM2"/>
<accession>A0A1Y0IHM2</accession>
<gene>
    <name evidence="3" type="ORF">OLMES_5071</name>
</gene>
<name>A0A1Y0IHM2_9GAMM</name>
<reference evidence="3 4" key="1">
    <citation type="submission" date="2017-05" db="EMBL/GenBank/DDBJ databases">
        <title>Genomic insights into alkan degradation activity of Oleiphilus messinensis.</title>
        <authorList>
            <person name="Kozyavkin S.A."/>
            <person name="Slesarev A.I."/>
            <person name="Golyshin P.N."/>
            <person name="Korzhenkov A."/>
            <person name="Golyshina O.N."/>
            <person name="Toshchakov S.V."/>
        </authorList>
    </citation>
    <scope>NUCLEOTIDE SEQUENCE [LARGE SCALE GENOMIC DNA]</scope>
    <source>
        <strain evidence="3 4">ME102</strain>
    </source>
</reference>
<proteinExistence type="inferred from homology"/>
<dbReference type="PANTHER" id="PTHR35936:SF6">
    <property type="entry name" value="AMINO ACID ABC TRANSPORTER SUBSTRATE-BINDING PAAT FAMILY PROTEIN"/>
    <property type="match status" value="1"/>
</dbReference>
<keyword evidence="4" id="KW-1185">Reference proteome</keyword>